<keyword evidence="4" id="KW-1185">Reference proteome</keyword>
<dbReference type="InterPro" id="IPR001296">
    <property type="entry name" value="Glyco_trans_1"/>
</dbReference>
<sequence>MIRWLPFKKMKRLLYIITRAEPGGAQMHLLELLRSLCNRFELHVAVGEEGFLTDESRRIGVGVHVLPSLVQPLDPKRDFAAIGEAQRLIRSLRPQLIHLHSSKAGMVGRLAARLEGAPVVFTAHGWAFTDGVSWQRKAIAVLSEGLVARLGGQIICVSRYDHDLALRYRVASPRQMRVVYNGIPDLSHQASPGRGDIPRVSMVARFAVPKDHGLLLQALAGLREQPWEVELIGDGPMQSFAEEQAARLGIDDRVRFLGARKDVAECLAQAHIFVLASNYEGLPLSILEAMRAGLPVVASNVGGVAEAVIDGETGFLVPRGDVQALRSRLTQLIEDPQLRSQMGMAGRARYKAHFTLEQMLEKTLEVYEKVLKTKVS</sequence>
<keyword evidence="3" id="KW-0328">Glycosyltransferase</keyword>
<feature type="domain" description="Glycosyltransferase subfamily 4-like N-terminal" evidence="2">
    <location>
        <begin position="22"/>
        <end position="183"/>
    </location>
</feature>
<dbReference type="CDD" id="cd03808">
    <property type="entry name" value="GT4_CapM-like"/>
    <property type="match status" value="1"/>
</dbReference>
<reference evidence="3 4" key="1">
    <citation type="submission" date="2018-08" db="EMBL/GenBank/DDBJ databases">
        <title>Meiothermus hypogaeus DSM 23238 genome sequencing project.</title>
        <authorList>
            <person name="Da Costa M.S."/>
            <person name="Albuquerque L."/>
            <person name="Raposo P."/>
            <person name="Froufe H.J.C."/>
            <person name="Barroso C.S."/>
            <person name="Egas C."/>
        </authorList>
    </citation>
    <scope>NUCLEOTIDE SEQUENCE [LARGE SCALE GENOMIC DNA]</scope>
    <source>
        <strain evidence="3 4">DSM 23238</strain>
    </source>
</reference>
<dbReference type="PANTHER" id="PTHR12526">
    <property type="entry name" value="GLYCOSYLTRANSFERASE"/>
    <property type="match status" value="1"/>
</dbReference>
<evidence type="ECO:0000259" key="1">
    <source>
        <dbReference type="Pfam" id="PF00534"/>
    </source>
</evidence>
<dbReference type="EC" id="2.4.1.306" evidence="3"/>
<dbReference type="SUPFAM" id="SSF53756">
    <property type="entry name" value="UDP-Glycosyltransferase/glycogen phosphorylase"/>
    <property type="match status" value="1"/>
</dbReference>
<keyword evidence="3" id="KW-0808">Transferase</keyword>
<dbReference type="Gene3D" id="3.40.50.2000">
    <property type="entry name" value="Glycogen Phosphorylase B"/>
    <property type="match status" value="2"/>
</dbReference>
<evidence type="ECO:0000259" key="2">
    <source>
        <dbReference type="Pfam" id="PF13439"/>
    </source>
</evidence>
<evidence type="ECO:0000313" key="3">
    <source>
        <dbReference type="EMBL" id="RIH75249.1"/>
    </source>
</evidence>
<dbReference type="Pfam" id="PF00534">
    <property type="entry name" value="Glycos_transf_1"/>
    <property type="match status" value="1"/>
</dbReference>
<comment type="caution">
    <text evidence="3">The sequence shown here is derived from an EMBL/GenBank/DDBJ whole genome shotgun (WGS) entry which is preliminary data.</text>
</comment>
<protein>
    <submittedName>
        <fullName evidence="3">O-antigen biosynthesis glycosyltransferase WbnH</fullName>
        <ecNumber evidence="3">2.4.1.306</ecNumber>
    </submittedName>
</protein>
<organism evidence="3 4">
    <name type="scientific">Meiothermus hypogaeus</name>
    <dbReference type="NCBI Taxonomy" id="884155"/>
    <lineage>
        <taxon>Bacteria</taxon>
        <taxon>Thermotogati</taxon>
        <taxon>Deinococcota</taxon>
        <taxon>Deinococci</taxon>
        <taxon>Thermales</taxon>
        <taxon>Thermaceae</taxon>
        <taxon>Meiothermus</taxon>
    </lineage>
</organism>
<evidence type="ECO:0000313" key="4">
    <source>
        <dbReference type="Proteomes" id="UP000265443"/>
    </source>
</evidence>
<name>A0ABX9MJJ5_9DEIN</name>
<accession>A0ABX9MJJ5</accession>
<dbReference type="Proteomes" id="UP000265443">
    <property type="component" value="Unassembled WGS sequence"/>
</dbReference>
<dbReference type="EMBL" id="QWKY01000082">
    <property type="protein sequence ID" value="RIH75249.1"/>
    <property type="molecule type" value="Genomic_DNA"/>
</dbReference>
<dbReference type="GO" id="GO:0016757">
    <property type="term" value="F:glycosyltransferase activity"/>
    <property type="evidence" value="ECO:0007669"/>
    <property type="project" value="UniProtKB-KW"/>
</dbReference>
<dbReference type="Pfam" id="PF13439">
    <property type="entry name" value="Glyco_transf_4"/>
    <property type="match status" value="1"/>
</dbReference>
<gene>
    <name evidence="3" type="primary">wbnH</name>
    <name evidence="3" type="ORF">Mhypo_02985</name>
</gene>
<feature type="domain" description="Glycosyl transferase family 1" evidence="1">
    <location>
        <begin position="196"/>
        <end position="348"/>
    </location>
</feature>
<proteinExistence type="predicted"/>
<dbReference type="PANTHER" id="PTHR12526:SF630">
    <property type="entry name" value="GLYCOSYLTRANSFERASE"/>
    <property type="match status" value="1"/>
</dbReference>
<dbReference type="InterPro" id="IPR028098">
    <property type="entry name" value="Glyco_trans_4-like_N"/>
</dbReference>